<dbReference type="RefSeq" id="WP_270028358.1">
    <property type="nucleotide sequence ID" value="NZ_JAPDDP010000064.1"/>
</dbReference>
<feature type="compositionally biased region" description="Pro residues" evidence="3">
    <location>
        <begin position="229"/>
        <end position="240"/>
    </location>
</feature>
<gene>
    <name evidence="5" type="ORF">OJ997_26795</name>
</gene>
<dbReference type="PROSITE" id="PS51234">
    <property type="entry name" value="TSP3"/>
    <property type="match status" value="1"/>
</dbReference>
<dbReference type="InterPro" id="IPR017897">
    <property type="entry name" value="Thrombospondin_3_rpt"/>
</dbReference>
<feature type="region of interest" description="Disordered" evidence="3">
    <location>
        <begin position="32"/>
        <end position="121"/>
    </location>
</feature>
<dbReference type="GO" id="GO:0007155">
    <property type="term" value="P:cell adhesion"/>
    <property type="evidence" value="ECO:0007669"/>
    <property type="project" value="InterPro"/>
</dbReference>
<dbReference type="Gene3D" id="4.10.1080.10">
    <property type="entry name" value="TSP type-3 repeat"/>
    <property type="match status" value="1"/>
</dbReference>
<dbReference type="PANTHER" id="PTHR10199">
    <property type="entry name" value="THROMBOSPONDIN"/>
    <property type="match status" value="1"/>
</dbReference>
<dbReference type="EMBL" id="JAPDDP010000064">
    <property type="protein sequence ID" value="MDA0183944.1"/>
    <property type="molecule type" value="Genomic_DNA"/>
</dbReference>
<feature type="compositionally biased region" description="Acidic residues" evidence="3">
    <location>
        <begin position="93"/>
        <end position="110"/>
    </location>
</feature>
<feature type="signal peptide" evidence="4">
    <location>
        <begin position="1"/>
        <end position="31"/>
    </location>
</feature>
<dbReference type="Proteomes" id="UP001147653">
    <property type="component" value="Unassembled WGS sequence"/>
</dbReference>
<evidence type="ECO:0000313" key="6">
    <source>
        <dbReference type="Proteomes" id="UP001147653"/>
    </source>
</evidence>
<dbReference type="InterPro" id="IPR028974">
    <property type="entry name" value="TSP_type-3_rpt"/>
</dbReference>
<dbReference type="GO" id="GO:0005509">
    <property type="term" value="F:calcium ion binding"/>
    <property type="evidence" value="ECO:0007669"/>
    <property type="project" value="InterPro"/>
</dbReference>
<feature type="region of interest" description="Disordered" evidence="3">
    <location>
        <begin position="162"/>
        <end position="260"/>
    </location>
</feature>
<feature type="chain" id="PRO_5040768435" evidence="4">
    <location>
        <begin position="32"/>
        <end position="378"/>
    </location>
</feature>
<evidence type="ECO:0000256" key="3">
    <source>
        <dbReference type="SAM" id="MobiDB-lite"/>
    </source>
</evidence>
<keyword evidence="1 4" id="KW-0732">Signal</keyword>
<dbReference type="InterPro" id="IPR003367">
    <property type="entry name" value="Thrombospondin_3-like_rpt"/>
</dbReference>
<keyword evidence="2" id="KW-0106">Calcium</keyword>
<comment type="caution">
    <text evidence="5">The sequence shown here is derived from an EMBL/GenBank/DDBJ whole genome shotgun (WGS) entry which is preliminary data.</text>
</comment>
<evidence type="ECO:0000256" key="4">
    <source>
        <dbReference type="SAM" id="SignalP"/>
    </source>
</evidence>
<evidence type="ECO:0000313" key="5">
    <source>
        <dbReference type="EMBL" id="MDA0183944.1"/>
    </source>
</evidence>
<dbReference type="Pfam" id="PF02412">
    <property type="entry name" value="TSP_3"/>
    <property type="match status" value="3"/>
</dbReference>
<sequence length="378" mass="40023">MDTLGGRSGARPLWWLVVLTLALLVAAPAGARSEAAAPLPHCAGGSGRTMDDSVPPPPDDRDCDFVKDNVDNCPPPPGTSEDLRTRNPNQADSDGDATGDWCEADDDADGVPDWSDGQVEYNSTRVKRDNCRTIVNPLQEDDNHNGVGNLCEFDTDRDGHFDTEDNCPNAPNPDQSDLDSDRVGDVCDNDDDGDYTRDGEDNCPLIPNPDQLDADADGIGAMCDDNDTPPAPPDPTPVPTVPGSGDGGPDTPGGGTANVNDRQAPRVTVRVAFSPRVDEVQDGLVVRVTCSEACAAKAALTVSKATSRKLKLRSGLTTVGSGEASLEAAASTYAFVRFDARAKARLLKAKRTELTLKLTITDPSGNVRRVSESLSLRR</sequence>
<proteinExistence type="predicted"/>
<keyword evidence="6" id="KW-1185">Reference proteome</keyword>
<feature type="compositionally biased region" description="Gly residues" evidence="3">
    <location>
        <begin position="244"/>
        <end position="256"/>
    </location>
</feature>
<evidence type="ECO:0000256" key="2">
    <source>
        <dbReference type="ARBA" id="ARBA00022837"/>
    </source>
</evidence>
<organism evidence="5 6">
    <name type="scientific">Solirubrobacter phytolaccae</name>
    <dbReference type="NCBI Taxonomy" id="1404360"/>
    <lineage>
        <taxon>Bacteria</taxon>
        <taxon>Bacillati</taxon>
        <taxon>Actinomycetota</taxon>
        <taxon>Thermoleophilia</taxon>
        <taxon>Solirubrobacterales</taxon>
        <taxon>Solirubrobacteraceae</taxon>
        <taxon>Solirubrobacter</taxon>
    </lineage>
</organism>
<dbReference type="SUPFAM" id="SSF103647">
    <property type="entry name" value="TSP type-3 repeat"/>
    <property type="match status" value="2"/>
</dbReference>
<dbReference type="AlphaFoldDB" id="A0A9X3ND94"/>
<reference evidence="5" key="1">
    <citation type="submission" date="2022-10" db="EMBL/GenBank/DDBJ databases">
        <title>The WGS of Solirubrobacter phytolaccae KCTC 29190.</title>
        <authorList>
            <person name="Jiang Z."/>
        </authorList>
    </citation>
    <scope>NUCLEOTIDE SEQUENCE</scope>
    <source>
        <strain evidence="5">KCTC 29190</strain>
    </source>
</reference>
<dbReference type="FunFam" id="4.10.1080.10:FF:000001">
    <property type="entry name" value="Thrombospondin 3"/>
    <property type="match status" value="1"/>
</dbReference>
<name>A0A9X3ND94_9ACTN</name>
<accession>A0A9X3ND94</accession>
<evidence type="ECO:0000256" key="1">
    <source>
        <dbReference type="ARBA" id="ARBA00022729"/>
    </source>
</evidence>
<protein>
    <submittedName>
        <fullName evidence="5">Thrombospondin type 3 repeat-containing protein</fullName>
    </submittedName>
</protein>
<feature type="compositionally biased region" description="Basic and acidic residues" evidence="3">
    <location>
        <begin position="58"/>
        <end position="70"/>
    </location>
</feature>